<name>A0A484I404_9ARCH</name>
<dbReference type="Proteomes" id="UP000294299">
    <property type="component" value="Chromosome NFRAN"/>
</dbReference>
<evidence type="ECO:0000256" key="1">
    <source>
        <dbReference type="SAM" id="MobiDB-lite"/>
    </source>
</evidence>
<feature type="region of interest" description="Disordered" evidence="1">
    <location>
        <begin position="15"/>
        <end position="38"/>
    </location>
</feature>
<protein>
    <submittedName>
        <fullName evidence="2">Uncharacterized protein</fullName>
    </submittedName>
</protein>
<keyword evidence="3" id="KW-1185">Reference proteome</keyword>
<dbReference type="KEGG" id="nfn:NFRAN_0052"/>
<feature type="compositionally biased region" description="Basic and acidic residues" evidence="1">
    <location>
        <begin position="15"/>
        <end position="31"/>
    </location>
</feature>
<dbReference type="EMBL" id="LR216287">
    <property type="protein sequence ID" value="VFJ12373.1"/>
    <property type="molecule type" value="Genomic_DNA"/>
</dbReference>
<reference evidence="2 3" key="1">
    <citation type="submission" date="2019-02" db="EMBL/GenBank/DDBJ databases">
        <authorList>
            <person name="Lehtovirta-Morley E L."/>
        </authorList>
    </citation>
    <scope>NUCLEOTIDE SEQUENCE [LARGE SCALE GENOMIC DNA]</scope>
    <source>
        <strain evidence="2">NFRAN1</strain>
    </source>
</reference>
<sequence length="38" mass="4462">MQQVISTIRTCNKYKDSDDRPEMLEASCRTDNKKKKSI</sequence>
<gene>
    <name evidence="2" type="ORF">NFRAN_0052</name>
</gene>
<evidence type="ECO:0000313" key="3">
    <source>
        <dbReference type="Proteomes" id="UP000294299"/>
    </source>
</evidence>
<evidence type="ECO:0000313" key="2">
    <source>
        <dbReference type="EMBL" id="VFJ12373.1"/>
    </source>
</evidence>
<dbReference type="AlphaFoldDB" id="A0A484I404"/>
<proteinExistence type="predicted"/>
<accession>A0A484I404</accession>
<organism evidence="2 3">
    <name type="scientific">Candidatus Nitrosocosmicus franklandianus</name>
    <dbReference type="NCBI Taxonomy" id="1798806"/>
    <lineage>
        <taxon>Archaea</taxon>
        <taxon>Nitrososphaerota</taxon>
        <taxon>Nitrososphaeria</taxon>
        <taxon>Nitrososphaerales</taxon>
        <taxon>Nitrososphaeraceae</taxon>
        <taxon>Candidatus Nitrosocosmicus</taxon>
    </lineage>
</organism>